<dbReference type="AlphaFoldDB" id="A0A9N8ESW5"/>
<proteinExistence type="predicted"/>
<dbReference type="OrthoDB" id="47383at2759"/>
<protein>
    <submittedName>
        <fullName evidence="2">Uncharacterized protein</fullName>
    </submittedName>
</protein>
<evidence type="ECO:0000256" key="1">
    <source>
        <dbReference type="SAM" id="MobiDB-lite"/>
    </source>
</evidence>
<feature type="compositionally biased region" description="Basic and acidic residues" evidence="1">
    <location>
        <begin position="212"/>
        <end position="234"/>
    </location>
</feature>
<dbReference type="EMBL" id="CAICTM010001848">
    <property type="protein sequence ID" value="CAB9526577.1"/>
    <property type="molecule type" value="Genomic_DNA"/>
</dbReference>
<reference evidence="2" key="1">
    <citation type="submission" date="2020-06" db="EMBL/GenBank/DDBJ databases">
        <authorList>
            <consortium name="Plant Systems Biology data submission"/>
        </authorList>
    </citation>
    <scope>NUCLEOTIDE SEQUENCE</scope>
    <source>
        <strain evidence="2">D6</strain>
    </source>
</reference>
<sequence>MTTTTTTTTTTANHQSFNASMDSIKAYPGGLKTRRRRRAENISVKFSEDIQSEEVEHLDDLPGDEIWYSPEEYGEIKARNTYIVRLIKAGNFTEDDDFSCRGLEHKLKEVFRQRRANKFNALNAVLEEQDRQITRGIVDDKLISAVYQTVSVRCQESANTIAFRDYRYSSSYNPNVPATGKAPLQLGGESGSSVTPPNQKGDKKKKKKDKKKEKEKDKGKDKEKGKGKDKKEKLQNNNHEPQPADDNNNEDDDEDETLSPKGEKKKGKVRKMARGARRMMRRMSM</sequence>
<comment type="caution">
    <text evidence="2">The sequence shown here is derived from an EMBL/GenBank/DDBJ whole genome shotgun (WGS) entry which is preliminary data.</text>
</comment>
<dbReference type="Proteomes" id="UP001153069">
    <property type="component" value="Unassembled WGS sequence"/>
</dbReference>
<evidence type="ECO:0000313" key="3">
    <source>
        <dbReference type="Proteomes" id="UP001153069"/>
    </source>
</evidence>
<evidence type="ECO:0000313" key="2">
    <source>
        <dbReference type="EMBL" id="CAB9526577.1"/>
    </source>
</evidence>
<feature type="compositionally biased region" description="Acidic residues" evidence="1">
    <location>
        <begin position="247"/>
        <end position="257"/>
    </location>
</feature>
<name>A0A9N8ESW5_9STRA</name>
<feature type="region of interest" description="Disordered" evidence="1">
    <location>
        <begin position="177"/>
        <end position="285"/>
    </location>
</feature>
<feature type="compositionally biased region" description="Basic residues" evidence="1">
    <location>
        <begin position="263"/>
        <end position="285"/>
    </location>
</feature>
<gene>
    <name evidence="2" type="ORF">SEMRO_1850_G301590.1</name>
</gene>
<feature type="compositionally biased region" description="Basic residues" evidence="1">
    <location>
        <begin position="202"/>
        <end position="211"/>
    </location>
</feature>
<keyword evidence="3" id="KW-1185">Reference proteome</keyword>
<accession>A0A9N8ESW5</accession>
<organism evidence="2 3">
    <name type="scientific">Seminavis robusta</name>
    <dbReference type="NCBI Taxonomy" id="568900"/>
    <lineage>
        <taxon>Eukaryota</taxon>
        <taxon>Sar</taxon>
        <taxon>Stramenopiles</taxon>
        <taxon>Ochrophyta</taxon>
        <taxon>Bacillariophyta</taxon>
        <taxon>Bacillariophyceae</taxon>
        <taxon>Bacillariophycidae</taxon>
        <taxon>Naviculales</taxon>
        <taxon>Naviculaceae</taxon>
        <taxon>Seminavis</taxon>
    </lineage>
</organism>